<keyword evidence="2 3" id="KW-0802">TPR repeat</keyword>
<accession>A0ABS9K2B1</accession>
<feature type="repeat" description="TPR" evidence="3">
    <location>
        <begin position="95"/>
        <end position="128"/>
    </location>
</feature>
<dbReference type="Pfam" id="PF14559">
    <property type="entry name" value="TPR_19"/>
    <property type="match status" value="1"/>
</dbReference>
<keyword evidence="5" id="KW-1133">Transmembrane helix</keyword>
<evidence type="ECO:0000256" key="3">
    <source>
        <dbReference type="PROSITE-ProRule" id="PRU00339"/>
    </source>
</evidence>
<keyword evidence="1" id="KW-0677">Repeat</keyword>
<dbReference type="SMART" id="SM00028">
    <property type="entry name" value="TPR"/>
    <property type="match status" value="3"/>
</dbReference>
<evidence type="ECO:0000256" key="5">
    <source>
        <dbReference type="SAM" id="Phobius"/>
    </source>
</evidence>
<reference evidence="6" key="1">
    <citation type="submission" date="2022-01" db="EMBL/GenBank/DDBJ databases">
        <authorList>
            <person name="Jo J.-H."/>
            <person name="Im W.-T."/>
        </authorList>
    </citation>
    <scope>NUCLEOTIDE SEQUENCE</scope>
    <source>
        <strain evidence="6">XY25</strain>
    </source>
</reference>
<dbReference type="PROSITE" id="PS50005">
    <property type="entry name" value="TPR"/>
    <property type="match status" value="2"/>
</dbReference>
<evidence type="ECO:0000313" key="7">
    <source>
        <dbReference type="Proteomes" id="UP001165384"/>
    </source>
</evidence>
<keyword evidence="7" id="KW-1185">Reference proteome</keyword>
<evidence type="ECO:0000256" key="2">
    <source>
        <dbReference type="ARBA" id="ARBA00022803"/>
    </source>
</evidence>
<sequence>MGTDALLDQKSFLAGERWVVALLGAVAALVALALFFGWEKSPLSGKLQPEQHVERKVKDELDRRFRDGVALLQAKHYDQALTAFHRVQQLNPQMPEAHVNAGFALLGMGQYKAAADFFDSATTLRPDQMNAYYGLGAALQEMGDKYGALQAMETYLHRSPPNDPFRRKAESAIWELREELAKERPPVQTEQVPHRRSKEADSKP</sequence>
<keyword evidence="5" id="KW-0812">Transmembrane</keyword>
<dbReference type="InterPro" id="IPR050498">
    <property type="entry name" value="Ycf3"/>
</dbReference>
<comment type="caution">
    <text evidence="6">The sequence shown here is derived from an EMBL/GenBank/DDBJ whole genome shotgun (WGS) entry which is preliminary data.</text>
</comment>
<feature type="transmembrane region" description="Helical" evidence="5">
    <location>
        <begin position="18"/>
        <end position="38"/>
    </location>
</feature>
<keyword evidence="5" id="KW-0472">Membrane</keyword>
<dbReference type="InterPro" id="IPR019734">
    <property type="entry name" value="TPR_rpt"/>
</dbReference>
<dbReference type="PANTHER" id="PTHR44858">
    <property type="entry name" value="TETRATRICOPEPTIDE REPEAT PROTEIN 6"/>
    <property type="match status" value="1"/>
</dbReference>
<dbReference type="Proteomes" id="UP001165384">
    <property type="component" value="Unassembled WGS sequence"/>
</dbReference>
<evidence type="ECO:0000256" key="1">
    <source>
        <dbReference type="ARBA" id="ARBA00022737"/>
    </source>
</evidence>
<dbReference type="Gene3D" id="1.25.40.10">
    <property type="entry name" value="Tetratricopeptide repeat domain"/>
    <property type="match status" value="1"/>
</dbReference>
<protein>
    <submittedName>
        <fullName evidence="6">Tetratricopeptide repeat protein</fullName>
    </submittedName>
</protein>
<dbReference type="EMBL" id="JAKLTN010000002">
    <property type="protein sequence ID" value="MCG2577175.1"/>
    <property type="molecule type" value="Genomic_DNA"/>
</dbReference>
<proteinExistence type="predicted"/>
<dbReference type="InterPro" id="IPR011990">
    <property type="entry name" value="TPR-like_helical_dom_sf"/>
</dbReference>
<dbReference type="SUPFAM" id="SSF48452">
    <property type="entry name" value="TPR-like"/>
    <property type="match status" value="1"/>
</dbReference>
<feature type="region of interest" description="Disordered" evidence="4">
    <location>
        <begin position="180"/>
        <end position="204"/>
    </location>
</feature>
<organism evidence="6 7">
    <name type="scientific">Dechloromonas hankyongensis</name>
    <dbReference type="NCBI Taxonomy" id="2908002"/>
    <lineage>
        <taxon>Bacteria</taxon>
        <taxon>Pseudomonadati</taxon>
        <taxon>Pseudomonadota</taxon>
        <taxon>Betaproteobacteria</taxon>
        <taxon>Rhodocyclales</taxon>
        <taxon>Azonexaceae</taxon>
        <taxon>Dechloromonas</taxon>
    </lineage>
</organism>
<dbReference type="PANTHER" id="PTHR44858:SF1">
    <property type="entry name" value="UDP-N-ACETYLGLUCOSAMINE--PEPTIDE N-ACETYLGLUCOSAMINYLTRANSFERASE SPINDLY-RELATED"/>
    <property type="match status" value="1"/>
</dbReference>
<dbReference type="RefSeq" id="WP_275709976.1">
    <property type="nucleotide sequence ID" value="NZ_JAKLTN010000002.1"/>
</dbReference>
<evidence type="ECO:0000313" key="6">
    <source>
        <dbReference type="EMBL" id="MCG2577175.1"/>
    </source>
</evidence>
<name>A0ABS9K2B1_9RHOO</name>
<gene>
    <name evidence="6" type="ORF">LZ012_09210</name>
</gene>
<evidence type="ECO:0000256" key="4">
    <source>
        <dbReference type="SAM" id="MobiDB-lite"/>
    </source>
</evidence>
<feature type="repeat" description="TPR" evidence="3">
    <location>
        <begin position="61"/>
        <end position="94"/>
    </location>
</feature>